<feature type="non-terminal residue" evidence="1">
    <location>
        <position position="175"/>
    </location>
</feature>
<gene>
    <name evidence="1" type="ORF">MKW94_007969</name>
</gene>
<protein>
    <submittedName>
        <fullName evidence="1">Uncharacterized protein</fullName>
    </submittedName>
</protein>
<dbReference type="EMBL" id="JAJJMA010064487">
    <property type="protein sequence ID" value="MCL7027106.1"/>
    <property type="molecule type" value="Genomic_DNA"/>
</dbReference>
<comment type="caution">
    <text evidence="1">The sequence shown here is derived from an EMBL/GenBank/DDBJ whole genome shotgun (WGS) entry which is preliminary data.</text>
</comment>
<accession>A0AA41RYM3</accession>
<evidence type="ECO:0000313" key="1">
    <source>
        <dbReference type="EMBL" id="MCL7027106.1"/>
    </source>
</evidence>
<dbReference type="InterPro" id="IPR043151">
    <property type="entry name" value="BAH_sf"/>
</dbReference>
<dbReference type="Gene3D" id="2.30.30.490">
    <property type="match status" value="1"/>
</dbReference>
<reference evidence="1" key="1">
    <citation type="submission" date="2022-03" db="EMBL/GenBank/DDBJ databases">
        <title>A functionally conserved STORR gene fusion in Papaver species that diverged 16.8 million years ago.</title>
        <authorList>
            <person name="Catania T."/>
        </authorList>
    </citation>
    <scope>NUCLEOTIDE SEQUENCE</scope>
    <source>
        <strain evidence="1">S-191538</strain>
    </source>
</reference>
<name>A0AA41RYM3_PAPNU</name>
<keyword evidence="2" id="KW-1185">Reference proteome</keyword>
<sequence length="175" mass="20352">MEKTIYVDWEEILISNEKGKREVHYFLKRKEGLGKDLAVIGKERTIRHMFYTVALSNSPLLKLKSRREVLDWLSSIVSDAASLSVGGSLSFGGALNSKFHASKDFQTREQHSKKFSWLGSAWTCRKRRRHYLSFFRNGISISVHDFIYVLAEENKRLVAYIEDLYEDSRINKMVV</sequence>
<organism evidence="1 2">
    <name type="scientific">Papaver nudicaule</name>
    <name type="common">Iceland poppy</name>
    <dbReference type="NCBI Taxonomy" id="74823"/>
    <lineage>
        <taxon>Eukaryota</taxon>
        <taxon>Viridiplantae</taxon>
        <taxon>Streptophyta</taxon>
        <taxon>Embryophyta</taxon>
        <taxon>Tracheophyta</taxon>
        <taxon>Spermatophyta</taxon>
        <taxon>Magnoliopsida</taxon>
        <taxon>Ranunculales</taxon>
        <taxon>Papaveraceae</taxon>
        <taxon>Papaveroideae</taxon>
        <taxon>Papaver</taxon>
    </lineage>
</organism>
<dbReference type="AlphaFoldDB" id="A0AA41RYM3"/>
<dbReference type="Proteomes" id="UP001177140">
    <property type="component" value="Unassembled WGS sequence"/>
</dbReference>
<proteinExistence type="predicted"/>
<evidence type="ECO:0000313" key="2">
    <source>
        <dbReference type="Proteomes" id="UP001177140"/>
    </source>
</evidence>